<evidence type="ECO:0000313" key="3">
    <source>
        <dbReference type="Proteomes" id="UP000244441"/>
    </source>
</evidence>
<dbReference type="EMBL" id="CP026604">
    <property type="protein sequence ID" value="AWB65021.1"/>
    <property type="molecule type" value="Genomic_DNA"/>
</dbReference>
<evidence type="ECO:0000256" key="1">
    <source>
        <dbReference type="SAM" id="SignalP"/>
    </source>
</evidence>
<evidence type="ECO:0008006" key="4">
    <source>
        <dbReference type="Google" id="ProtNLM"/>
    </source>
</evidence>
<feature type="chain" id="PRO_5015411247" description="YfaZ" evidence="1">
    <location>
        <begin position="25"/>
        <end position="186"/>
    </location>
</feature>
<protein>
    <recommendedName>
        <fullName evidence="4">YfaZ</fullName>
    </recommendedName>
</protein>
<dbReference type="AlphaFoldDB" id="A0A2S0VLE4"/>
<dbReference type="RefSeq" id="WP_108601100.1">
    <property type="nucleotide sequence ID" value="NZ_CP026604.1"/>
</dbReference>
<feature type="signal peptide" evidence="1">
    <location>
        <begin position="1"/>
        <end position="24"/>
    </location>
</feature>
<keyword evidence="1" id="KW-0732">Signal</keyword>
<name>A0A2S0VLE4_9ALTE</name>
<evidence type="ECO:0000313" key="2">
    <source>
        <dbReference type="EMBL" id="AWB65021.1"/>
    </source>
</evidence>
<dbReference type="Proteomes" id="UP000244441">
    <property type="component" value="Chromosome"/>
</dbReference>
<keyword evidence="3" id="KW-1185">Reference proteome</keyword>
<organism evidence="2 3">
    <name type="scientific">Saccharobesus litoralis</name>
    <dbReference type="NCBI Taxonomy" id="2172099"/>
    <lineage>
        <taxon>Bacteria</taxon>
        <taxon>Pseudomonadati</taxon>
        <taxon>Pseudomonadota</taxon>
        <taxon>Gammaproteobacteria</taxon>
        <taxon>Alteromonadales</taxon>
        <taxon>Alteromonadaceae</taxon>
        <taxon>Saccharobesus</taxon>
    </lineage>
</organism>
<dbReference type="KEGG" id="cate:C2869_00550"/>
<dbReference type="OrthoDB" id="6366116at2"/>
<reference evidence="2 3" key="1">
    <citation type="submission" date="2018-01" db="EMBL/GenBank/DDBJ databases">
        <title>Genome sequence of a Cantenovulum-like bacteria.</title>
        <authorList>
            <person name="Tan W.R."/>
            <person name="Lau N.-S."/>
            <person name="Go F."/>
            <person name="Amirul A.-A.A."/>
        </authorList>
    </citation>
    <scope>NUCLEOTIDE SEQUENCE [LARGE SCALE GENOMIC DNA]</scope>
    <source>
        <strain evidence="2 3">CCB-QB4</strain>
    </source>
</reference>
<gene>
    <name evidence="2" type="ORF">C2869_00550</name>
</gene>
<sequence>MDLLKKTFITALTLAASITGVAQAQNKALDLALSNKTAKISYGHSGIGSENSYVQASYFHHDEDADLADIAFLVGKAQNMNNLLVGGKVFYGSVGDADGGGLAIGAQGQYKLAAELYLRGQAYYAPQVVSFGDAENYVEVEARLSYQLMPEAEVSLGYRDISVDIKDSPVDAELHSGGFLALTLKF</sequence>
<dbReference type="Pfam" id="PF07437">
    <property type="entry name" value="YfaZ"/>
    <property type="match status" value="1"/>
</dbReference>
<dbReference type="SUPFAM" id="SSF56935">
    <property type="entry name" value="Porins"/>
    <property type="match status" value="1"/>
</dbReference>
<dbReference type="InterPro" id="IPR009998">
    <property type="entry name" value="YfaZ"/>
</dbReference>
<accession>A0A2S0VLE4</accession>
<proteinExistence type="predicted"/>